<dbReference type="STRING" id="10195.A0A3M7T0J7"/>
<dbReference type="InterPro" id="IPR003607">
    <property type="entry name" value="HD/PDEase_dom"/>
</dbReference>
<dbReference type="PANTHER" id="PTHR11347">
    <property type="entry name" value="CYCLIC NUCLEOTIDE PHOSPHODIESTERASE"/>
    <property type="match status" value="1"/>
</dbReference>
<comment type="cofactor">
    <cofactor evidence="8">
        <name>a divalent metal cation</name>
        <dbReference type="ChEBI" id="CHEBI:60240"/>
    </cofactor>
    <text evidence="8">Binds 2 divalent metal cations per subunit. Site 1 may preferentially bind zinc ions, while site 2 has a preference for magnesium and/or manganese ions.</text>
</comment>
<keyword evidence="3 7" id="KW-0479">Metal-binding</keyword>
<feature type="binding site" evidence="6">
    <location>
        <begin position="322"/>
        <end position="326"/>
    </location>
    <ligand>
        <name>AMP</name>
        <dbReference type="ChEBI" id="CHEBI:456215"/>
    </ligand>
</feature>
<dbReference type="Gene3D" id="3.30.450.40">
    <property type="match status" value="1"/>
</dbReference>
<evidence type="ECO:0000256" key="2">
    <source>
        <dbReference type="ARBA" id="ARBA00022535"/>
    </source>
</evidence>
<feature type="binding site" evidence="7">
    <location>
        <position position="363"/>
    </location>
    <ligand>
        <name>Zn(2+)</name>
        <dbReference type="ChEBI" id="CHEBI:29105"/>
        <label>1</label>
    </ligand>
</feature>
<dbReference type="AlphaFoldDB" id="A0A3M7T0J7"/>
<dbReference type="SMART" id="SM00065">
    <property type="entry name" value="GAF"/>
    <property type="match status" value="1"/>
</dbReference>
<dbReference type="InterPro" id="IPR023174">
    <property type="entry name" value="PDEase_CS"/>
</dbReference>
<evidence type="ECO:0000256" key="8">
    <source>
        <dbReference type="RuleBase" id="RU363067"/>
    </source>
</evidence>
<dbReference type="PROSITE" id="PS00126">
    <property type="entry name" value="PDEASE_I_1"/>
    <property type="match status" value="1"/>
</dbReference>
<sequence length="555" mass="63239">MPFISIAIRNSNLYSQSQKEAQTNKVLLELATIVFDESASTVDHLVSRILFNSIFLLECENCQVILFNTNVNNNLNTGVVFPRRPSFHDVNKYFDRVYELNYNDLKTNESFSPEILVKSRVPNFTVDSPELSVINTVSHSGEILNVQNAKEDARFSHFGEVTNTNSFLCIPVTNCSDQVVALILACNKIKSSTLNYFSRSDINVAEAFALFCGIGIQNIMMYEKVVRAMNMQQVALDVLSYHVSSNQDEVDRLIEEEIPEAHELGLYSFFFDENTLDDMGTLKACISMFGELELVEKFNIPYDVLCRFFLTVKKNYRPVAYHNWRHGFNVMSAMFTILTTGQFKNTFNDLEILSLLIACICHDLDHRGTTNNFQIKIQSPLAKLYTTSTMEHHHFNQCIVILHNNVNNILTNLTPLQHSTAIDLIEKAILATDLALHFKHIDKFIEKSNSPSRAVFEATSEKELLLNILMTACDLSGGAKPWKCHYRLSQLVSSEFFSEGDLEKEKFKREPIDSMNRSKSDKLPQMQIQFLQSVCMPMYHGLSLCNPLMKPMLDG</sequence>
<dbReference type="GO" id="GO:0007165">
    <property type="term" value="P:signal transduction"/>
    <property type="evidence" value="ECO:0007669"/>
    <property type="project" value="InterPro"/>
</dbReference>
<dbReference type="EMBL" id="REGN01000486">
    <property type="protein sequence ID" value="RNA41546.1"/>
    <property type="molecule type" value="Genomic_DNA"/>
</dbReference>
<evidence type="ECO:0000256" key="3">
    <source>
        <dbReference type="ARBA" id="ARBA00022723"/>
    </source>
</evidence>
<comment type="caution">
    <text evidence="10">The sequence shown here is derived from an EMBL/GenBank/DDBJ whole genome shotgun (WGS) entry which is preliminary data.</text>
</comment>
<evidence type="ECO:0000256" key="6">
    <source>
        <dbReference type="PIRSR" id="PIRSR623088-2"/>
    </source>
</evidence>
<dbReference type="SUPFAM" id="SSF109604">
    <property type="entry name" value="HD-domain/PDEase-like"/>
    <property type="match status" value="1"/>
</dbReference>
<keyword evidence="4 8" id="KW-0378">Hydrolase</keyword>
<keyword evidence="2" id="KW-0140">cGMP</keyword>
<dbReference type="PRINTS" id="PR00387">
    <property type="entry name" value="PDIESTERASE1"/>
</dbReference>
<feature type="domain" description="PDEase" evidence="9">
    <location>
        <begin position="246"/>
        <end position="555"/>
    </location>
</feature>
<evidence type="ECO:0000256" key="7">
    <source>
        <dbReference type="PIRSR" id="PIRSR623088-3"/>
    </source>
</evidence>
<dbReference type="Gene3D" id="1.10.1300.10">
    <property type="entry name" value="3'5'-cyclic nucleotide phosphodiesterase, catalytic domain"/>
    <property type="match status" value="1"/>
</dbReference>
<dbReference type="Pfam" id="PF00233">
    <property type="entry name" value="PDEase_I"/>
    <property type="match status" value="1"/>
</dbReference>
<dbReference type="Pfam" id="PF01590">
    <property type="entry name" value="GAF"/>
    <property type="match status" value="1"/>
</dbReference>
<evidence type="ECO:0000256" key="4">
    <source>
        <dbReference type="ARBA" id="ARBA00022801"/>
    </source>
</evidence>
<evidence type="ECO:0000256" key="1">
    <source>
        <dbReference type="ARBA" id="ARBA00007648"/>
    </source>
</evidence>
<feature type="binding site" evidence="6">
    <location>
        <position position="363"/>
    </location>
    <ligand>
        <name>AMP</name>
        <dbReference type="ChEBI" id="CHEBI:456215"/>
    </ligand>
</feature>
<accession>A0A3M7T0J7</accession>
<organism evidence="10 11">
    <name type="scientific">Brachionus plicatilis</name>
    <name type="common">Marine rotifer</name>
    <name type="synonym">Brachionus muelleri</name>
    <dbReference type="NCBI Taxonomy" id="10195"/>
    <lineage>
        <taxon>Eukaryota</taxon>
        <taxon>Metazoa</taxon>
        <taxon>Spiralia</taxon>
        <taxon>Gnathifera</taxon>
        <taxon>Rotifera</taxon>
        <taxon>Eurotatoria</taxon>
        <taxon>Monogononta</taxon>
        <taxon>Pseudotrocha</taxon>
        <taxon>Ploima</taxon>
        <taxon>Brachionidae</taxon>
        <taxon>Brachionus</taxon>
    </lineage>
</organism>
<comment type="similarity">
    <text evidence="1 8">Belongs to the cyclic nucleotide phosphodiesterase family.</text>
</comment>
<dbReference type="EC" id="3.1.4.-" evidence="8"/>
<reference evidence="10 11" key="1">
    <citation type="journal article" date="2018" name="Sci. Rep.">
        <title>Genomic signatures of local adaptation to the degree of environmental predictability in rotifers.</title>
        <authorList>
            <person name="Franch-Gras L."/>
            <person name="Hahn C."/>
            <person name="Garcia-Roger E.M."/>
            <person name="Carmona M.J."/>
            <person name="Serra M."/>
            <person name="Gomez A."/>
        </authorList>
    </citation>
    <scope>NUCLEOTIDE SEQUENCE [LARGE SCALE GENOMIC DNA]</scope>
    <source>
        <strain evidence="10">HYR1</strain>
    </source>
</reference>
<dbReference type="InterPro" id="IPR036971">
    <property type="entry name" value="PDEase_catalytic_dom_sf"/>
</dbReference>
<dbReference type="InterPro" id="IPR003018">
    <property type="entry name" value="GAF"/>
</dbReference>
<dbReference type="CDD" id="cd00077">
    <property type="entry name" value="HDc"/>
    <property type="match status" value="1"/>
</dbReference>
<dbReference type="InterPro" id="IPR029016">
    <property type="entry name" value="GAF-like_dom_sf"/>
</dbReference>
<dbReference type="OrthoDB" id="295473at2759"/>
<dbReference type="GO" id="GO:0046872">
    <property type="term" value="F:metal ion binding"/>
    <property type="evidence" value="ECO:0007669"/>
    <property type="project" value="UniProtKB-KW"/>
</dbReference>
<dbReference type="InterPro" id="IPR002073">
    <property type="entry name" value="PDEase_catalytic_dom"/>
</dbReference>
<feature type="binding site" evidence="7">
    <location>
        <position position="362"/>
    </location>
    <ligand>
        <name>Zn(2+)</name>
        <dbReference type="ChEBI" id="CHEBI:29105"/>
        <label>1</label>
    </ligand>
</feature>
<dbReference type="PROSITE" id="PS51845">
    <property type="entry name" value="PDEASE_I_2"/>
    <property type="match status" value="1"/>
</dbReference>
<name>A0A3M7T0J7_BRAPC</name>
<dbReference type="FunFam" id="1.10.1300.10:FF:000003">
    <property type="entry name" value="Phosphodiesterase"/>
    <property type="match status" value="1"/>
</dbReference>
<keyword evidence="11" id="KW-1185">Reference proteome</keyword>
<feature type="non-terminal residue" evidence="10">
    <location>
        <position position="555"/>
    </location>
</feature>
<feature type="binding site" evidence="7">
    <location>
        <position position="363"/>
    </location>
    <ligand>
        <name>Zn(2+)</name>
        <dbReference type="ChEBI" id="CHEBI:29105"/>
        <label>2</label>
    </ligand>
</feature>
<feature type="binding site" evidence="6">
    <location>
        <position position="527"/>
    </location>
    <ligand>
        <name>AMP</name>
        <dbReference type="ChEBI" id="CHEBI:456215"/>
    </ligand>
</feature>
<feature type="active site" description="Proton donor" evidence="5">
    <location>
        <position position="322"/>
    </location>
</feature>
<dbReference type="GO" id="GO:0004114">
    <property type="term" value="F:3',5'-cyclic-nucleotide phosphodiesterase activity"/>
    <property type="evidence" value="ECO:0007669"/>
    <property type="project" value="InterPro"/>
</dbReference>
<dbReference type="SUPFAM" id="SSF55781">
    <property type="entry name" value="GAF domain-like"/>
    <property type="match status" value="1"/>
</dbReference>
<evidence type="ECO:0000259" key="9">
    <source>
        <dbReference type="PROSITE" id="PS51845"/>
    </source>
</evidence>
<feature type="binding site" evidence="7">
    <location>
        <position position="474"/>
    </location>
    <ligand>
        <name>Zn(2+)</name>
        <dbReference type="ChEBI" id="CHEBI:29105"/>
        <label>1</label>
    </ligand>
</feature>
<evidence type="ECO:0000313" key="11">
    <source>
        <dbReference type="Proteomes" id="UP000276133"/>
    </source>
</evidence>
<evidence type="ECO:0000313" key="10">
    <source>
        <dbReference type="EMBL" id="RNA41546.1"/>
    </source>
</evidence>
<proteinExistence type="inferred from homology"/>
<feature type="binding site" evidence="6">
    <location>
        <position position="474"/>
    </location>
    <ligand>
        <name>AMP</name>
        <dbReference type="ChEBI" id="CHEBI:456215"/>
    </ligand>
</feature>
<dbReference type="InterPro" id="IPR023088">
    <property type="entry name" value="PDEase"/>
</dbReference>
<dbReference type="Proteomes" id="UP000276133">
    <property type="component" value="Unassembled WGS sequence"/>
</dbReference>
<protein>
    <recommendedName>
        <fullName evidence="8">Phosphodiesterase</fullName>
        <ecNumber evidence="8">3.1.4.-</ecNumber>
    </recommendedName>
</protein>
<dbReference type="SMART" id="SM00471">
    <property type="entry name" value="HDc"/>
    <property type="match status" value="1"/>
</dbReference>
<feature type="binding site" evidence="7">
    <location>
        <position position="326"/>
    </location>
    <ligand>
        <name>Zn(2+)</name>
        <dbReference type="ChEBI" id="CHEBI:29105"/>
        <label>1</label>
    </ligand>
</feature>
<gene>
    <name evidence="10" type="ORF">BpHYR1_041028</name>
</gene>
<evidence type="ECO:0000256" key="5">
    <source>
        <dbReference type="PIRSR" id="PIRSR623088-1"/>
    </source>
</evidence>